<accession>A0A381YIF0</accession>
<keyword evidence="3" id="KW-0862">Zinc</keyword>
<dbReference type="InterPro" id="IPR043135">
    <property type="entry name" value="Fur_C"/>
</dbReference>
<evidence type="ECO:0000256" key="1">
    <source>
        <dbReference type="ARBA" id="ARBA00007957"/>
    </source>
</evidence>
<evidence type="ECO:0000313" key="7">
    <source>
        <dbReference type="EMBL" id="SVA76819.1"/>
    </source>
</evidence>
<evidence type="ECO:0000256" key="6">
    <source>
        <dbReference type="ARBA" id="ARBA00023163"/>
    </source>
</evidence>
<evidence type="ECO:0008006" key="8">
    <source>
        <dbReference type="Google" id="ProtNLM"/>
    </source>
</evidence>
<dbReference type="GO" id="GO:0008270">
    <property type="term" value="F:zinc ion binding"/>
    <property type="evidence" value="ECO:0007669"/>
    <property type="project" value="TreeGrafter"/>
</dbReference>
<organism evidence="7">
    <name type="scientific">marine metagenome</name>
    <dbReference type="NCBI Taxonomy" id="408172"/>
    <lineage>
        <taxon>unclassified sequences</taxon>
        <taxon>metagenomes</taxon>
        <taxon>ecological metagenomes</taxon>
    </lineage>
</organism>
<keyword evidence="5" id="KW-0238">DNA-binding</keyword>
<dbReference type="InterPro" id="IPR002481">
    <property type="entry name" value="FUR"/>
</dbReference>
<dbReference type="Gene3D" id="3.30.1490.190">
    <property type="match status" value="1"/>
</dbReference>
<dbReference type="GO" id="GO:0003700">
    <property type="term" value="F:DNA-binding transcription factor activity"/>
    <property type="evidence" value="ECO:0007669"/>
    <property type="project" value="InterPro"/>
</dbReference>
<dbReference type="PANTHER" id="PTHR33202">
    <property type="entry name" value="ZINC UPTAKE REGULATION PROTEIN"/>
    <property type="match status" value="1"/>
</dbReference>
<dbReference type="EMBL" id="UINC01018314">
    <property type="protein sequence ID" value="SVA76819.1"/>
    <property type="molecule type" value="Genomic_DNA"/>
</dbReference>
<name>A0A381YIF0_9ZZZZ</name>
<dbReference type="AlphaFoldDB" id="A0A381YIF0"/>
<comment type="similarity">
    <text evidence="1">Belongs to the Fur family.</text>
</comment>
<dbReference type="GO" id="GO:0045892">
    <property type="term" value="P:negative regulation of DNA-templated transcription"/>
    <property type="evidence" value="ECO:0007669"/>
    <property type="project" value="TreeGrafter"/>
</dbReference>
<dbReference type="GO" id="GO:1900376">
    <property type="term" value="P:regulation of secondary metabolite biosynthetic process"/>
    <property type="evidence" value="ECO:0007669"/>
    <property type="project" value="TreeGrafter"/>
</dbReference>
<evidence type="ECO:0000256" key="4">
    <source>
        <dbReference type="ARBA" id="ARBA00023015"/>
    </source>
</evidence>
<keyword evidence="6" id="KW-0804">Transcription</keyword>
<proteinExistence type="inferred from homology"/>
<dbReference type="CDD" id="cd07153">
    <property type="entry name" value="Fur_like"/>
    <property type="match status" value="1"/>
</dbReference>
<dbReference type="GO" id="GO:0000976">
    <property type="term" value="F:transcription cis-regulatory region binding"/>
    <property type="evidence" value="ECO:0007669"/>
    <property type="project" value="TreeGrafter"/>
</dbReference>
<dbReference type="Gene3D" id="1.10.10.10">
    <property type="entry name" value="Winged helix-like DNA-binding domain superfamily/Winged helix DNA-binding domain"/>
    <property type="match status" value="1"/>
</dbReference>
<protein>
    <recommendedName>
        <fullName evidence="8">Transcriptional repressor</fullName>
    </recommendedName>
</protein>
<dbReference type="Pfam" id="PF01475">
    <property type="entry name" value="FUR"/>
    <property type="match status" value="1"/>
</dbReference>
<reference evidence="7" key="1">
    <citation type="submission" date="2018-05" db="EMBL/GenBank/DDBJ databases">
        <authorList>
            <person name="Lanie J.A."/>
            <person name="Ng W.-L."/>
            <person name="Kazmierczak K.M."/>
            <person name="Andrzejewski T.M."/>
            <person name="Davidsen T.M."/>
            <person name="Wayne K.J."/>
            <person name="Tettelin H."/>
            <person name="Glass J.I."/>
            <person name="Rusch D."/>
            <person name="Podicherti R."/>
            <person name="Tsui H.-C.T."/>
            <person name="Winkler M.E."/>
        </authorList>
    </citation>
    <scope>NUCLEOTIDE SEQUENCE</scope>
</reference>
<dbReference type="InterPro" id="IPR036390">
    <property type="entry name" value="WH_DNA-bd_sf"/>
</dbReference>
<gene>
    <name evidence="7" type="ORF">METZ01_LOCUS129673</name>
</gene>
<dbReference type="InterPro" id="IPR036388">
    <property type="entry name" value="WH-like_DNA-bd_sf"/>
</dbReference>
<dbReference type="PANTHER" id="PTHR33202:SF7">
    <property type="entry name" value="FERRIC UPTAKE REGULATION PROTEIN"/>
    <property type="match status" value="1"/>
</dbReference>
<keyword evidence="2" id="KW-0678">Repressor</keyword>
<dbReference type="SUPFAM" id="SSF46785">
    <property type="entry name" value="Winged helix' DNA-binding domain"/>
    <property type="match status" value="1"/>
</dbReference>
<evidence type="ECO:0000256" key="2">
    <source>
        <dbReference type="ARBA" id="ARBA00022491"/>
    </source>
</evidence>
<keyword evidence="4" id="KW-0805">Transcription regulation</keyword>
<sequence length="120" mass="14127">MRFSKQRELIQHIVQGTNSHPTAYWIFNKAKKKISNISMGTVYRNLNKLNNDGVIKIFYDNNIARYDWNTVAHDHLKCNKCGKITDINMHTKELQKEVWNQYKFEADNIEITISGICNNH</sequence>
<evidence type="ECO:0000256" key="3">
    <source>
        <dbReference type="ARBA" id="ARBA00022833"/>
    </source>
</evidence>
<evidence type="ECO:0000256" key="5">
    <source>
        <dbReference type="ARBA" id="ARBA00023125"/>
    </source>
</evidence>